<reference evidence="3 4" key="1">
    <citation type="submission" date="2020-07" db="EMBL/GenBank/DDBJ databases">
        <authorList>
            <person name="Sun Q."/>
        </authorList>
    </citation>
    <scope>NUCLEOTIDE SEQUENCE [LARGE SCALE GENOMIC DNA]</scope>
    <source>
        <strain evidence="3 4">CGMCC 1.13654</strain>
    </source>
</reference>
<protein>
    <submittedName>
        <fullName evidence="3">Nitroreductase family deazaflavin-dependent oxidoreductase</fullName>
    </submittedName>
</protein>
<dbReference type="GO" id="GO:0070967">
    <property type="term" value="F:coenzyme F420 binding"/>
    <property type="evidence" value="ECO:0007669"/>
    <property type="project" value="TreeGrafter"/>
</dbReference>
<dbReference type="Pfam" id="PF04075">
    <property type="entry name" value="F420H2_quin_red"/>
    <property type="match status" value="1"/>
</dbReference>
<dbReference type="PANTHER" id="PTHR39428">
    <property type="entry name" value="F420H(2)-DEPENDENT QUINONE REDUCTASE RV1261C"/>
    <property type="match status" value="1"/>
</dbReference>
<dbReference type="Gene3D" id="2.30.110.10">
    <property type="entry name" value="Electron Transport, Fmn-binding Protein, Chain A"/>
    <property type="match status" value="1"/>
</dbReference>
<evidence type="ECO:0000313" key="4">
    <source>
        <dbReference type="Proteomes" id="UP000570166"/>
    </source>
</evidence>
<dbReference type="InterPro" id="IPR004378">
    <property type="entry name" value="F420H2_quin_Rdtase"/>
</dbReference>
<sequence>MSVTDTAPPGMHDWQERHLRRYLQSGGTEGHIFDFGPINGEGYQPICLIKHVGRKTGRTLILPLIYGMVEGEIVIVASKGGAPSHPAWYLNITASNDIEVQVATQAFRATWREPAAAERQRIWDQMVAIYPPYAEYQESTQRLIPLVLMKPVAATPVFKDTELDR</sequence>
<evidence type="ECO:0000313" key="3">
    <source>
        <dbReference type="EMBL" id="MBA2933619.1"/>
    </source>
</evidence>
<comment type="caution">
    <text evidence="3">The sequence shown here is derived from an EMBL/GenBank/DDBJ whole genome shotgun (WGS) entry which is preliminary data.</text>
</comment>
<proteinExistence type="inferred from homology"/>
<organism evidence="3 4">
    <name type="scientific">Sphingomonas chungangi</name>
    <dbReference type="NCBI Taxonomy" id="2683589"/>
    <lineage>
        <taxon>Bacteria</taxon>
        <taxon>Pseudomonadati</taxon>
        <taxon>Pseudomonadota</taxon>
        <taxon>Alphaproteobacteria</taxon>
        <taxon>Sphingomonadales</taxon>
        <taxon>Sphingomonadaceae</taxon>
        <taxon>Sphingomonas</taxon>
    </lineage>
</organism>
<gene>
    <name evidence="3" type="ORF">HZF05_05860</name>
</gene>
<evidence type="ECO:0000256" key="1">
    <source>
        <dbReference type="ARBA" id="ARBA00008710"/>
    </source>
</evidence>
<dbReference type="GO" id="GO:0005886">
    <property type="term" value="C:plasma membrane"/>
    <property type="evidence" value="ECO:0007669"/>
    <property type="project" value="TreeGrafter"/>
</dbReference>
<dbReference type="Proteomes" id="UP000570166">
    <property type="component" value="Unassembled WGS sequence"/>
</dbReference>
<dbReference type="InterPro" id="IPR012349">
    <property type="entry name" value="Split_barrel_FMN-bd"/>
</dbReference>
<dbReference type="AlphaFoldDB" id="A0A838L582"/>
<keyword evidence="4" id="KW-1185">Reference proteome</keyword>
<comment type="similarity">
    <text evidence="1">Belongs to the F420H(2)-dependent quinone reductase family.</text>
</comment>
<accession>A0A838L582</accession>
<dbReference type="GO" id="GO:0016491">
    <property type="term" value="F:oxidoreductase activity"/>
    <property type="evidence" value="ECO:0007669"/>
    <property type="project" value="InterPro"/>
</dbReference>
<dbReference type="EMBL" id="JACEIB010000003">
    <property type="protein sequence ID" value="MBA2933619.1"/>
    <property type="molecule type" value="Genomic_DNA"/>
</dbReference>
<dbReference type="PANTHER" id="PTHR39428:SF3">
    <property type="entry name" value="DEAZAFLAVIN-DEPENDENT NITROREDUCTASE"/>
    <property type="match status" value="1"/>
</dbReference>
<evidence type="ECO:0000256" key="2">
    <source>
        <dbReference type="ARBA" id="ARBA00049106"/>
    </source>
</evidence>
<name>A0A838L582_9SPHN</name>
<comment type="catalytic activity">
    <reaction evidence="2">
        <text>oxidized coenzyme F420-(gamma-L-Glu)(n) + a quinol + H(+) = reduced coenzyme F420-(gamma-L-Glu)(n) + a quinone</text>
        <dbReference type="Rhea" id="RHEA:39663"/>
        <dbReference type="Rhea" id="RHEA-COMP:12939"/>
        <dbReference type="Rhea" id="RHEA-COMP:14378"/>
        <dbReference type="ChEBI" id="CHEBI:15378"/>
        <dbReference type="ChEBI" id="CHEBI:24646"/>
        <dbReference type="ChEBI" id="CHEBI:132124"/>
        <dbReference type="ChEBI" id="CHEBI:133980"/>
        <dbReference type="ChEBI" id="CHEBI:139511"/>
    </reaction>
</comment>
<dbReference type="NCBIfam" id="TIGR00026">
    <property type="entry name" value="hi_GC_TIGR00026"/>
    <property type="match status" value="1"/>
</dbReference>